<reference evidence="3" key="1">
    <citation type="submission" date="2016-07" db="EMBL/GenBank/DDBJ databases">
        <title>Nontailed viruses are major unrecognized killers of bacteria in the ocean.</title>
        <authorList>
            <person name="Kauffman K."/>
            <person name="Hussain F."/>
            <person name="Yang J."/>
            <person name="Arevalo P."/>
            <person name="Brown J."/>
            <person name="Cutler M."/>
            <person name="Kelly L."/>
            <person name="Polz M.F."/>
        </authorList>
    </citation>
    <scope>NUCLEOTIDE SEQUENCE [LARGE SCALE GENOMIC DNA]</scope>
    <source>
        <strain evidence="3">10N.261.46.F8</strain>
    </source>
</reference>
<dbReference type="EMBL" id="MCZK01000102">
    <property type="protein sequence ID" value="PMM71483.1"/>
    <property type="molecule type" value="Genomic_DNA"/>
</dbReference>
<dbReference type="CDD" id="cd07253">
    <property type="entry name" value="GLOD5"/>
    <property type="match status" value="1"/>
</dbReference>
<evidence type="ECO:0000313" key="2">
    <source>
        <dbReference type="EMBL" id="PMM71483.1"/>
    </source>
</evidence>
<dbReference type="Gene3D" id="3.10.180.10">
    <property type="entry name" value="2,3-Dihydroxybiphenyl 1,2-Dioxygenase, domain 1"/>
    <property type="match status" value="1"/>
</dbReference>
<dbReference type="Pfam" id="PF00903">
    <property type="entry name" value="Glyoxalase"/>
    <property type="match status" value="1"/>
</dbReference>
<dbReference type="InterPro" id="IPR004360">
    <property type="entry name" value="Glyas_Fos-R_dOase_dom"/>
</dbReference>
<proteinExistence type="predicted"/>
<sequence length="125" mass="13849">MEISHLDHLVLTVKDIEITVDFYQRVLGMKPIQFGEGRLALSFGNQKVNLHQQGNEFEPKAERVQAGSADLCFITNTPMAEVIEHIKANGIEIEEGPVPRTGATGKIVSVYVRDPDGNLIEVSNY</sequence>
<evidence type="ECO:0000313" key="3">
    <source>
        <dbReference type="Proteomes" id="UP000235406"/>
    </source>
</evidence>
<dbReference type="OrthoDB" id="9812656at2"/>
<feature type="domain" description="VOC" evidence="1">
    <location>
        <begin position="5"/>
        <end position="125"/>
    </location>
</feature>
<name>A0A2N7K9F4_9VIBR</name>
<dbReference type="InterPro" id="IPR037523">
    <property type="entry name" value="VOC_core"/>
</dbReference>
<dbReference type="PROSITE" id="PS51819">
    <property type="entry name" value="VOC"/>
    <property type="match status" value="1"/>
</dbReference>
<accession>A0A2N7K9F4</accession>
<evidence type="ECO:0000259" key="1">
    <source>
        <dbReference type="PROSITE" id="PS51819"/>
    </source>
</evidence>
<gene>
    <name evidence="2" type="ORF">BCT49_04180</name>
</gene>
<dbReference type="InterPro" id="IPR050383">
    <property type="entry name" value="GlyoxalaseI/FosfomycinResist"/>
</dbReference>
<organism evidence="2 3">
    <name type="scientific">Vibrio lentus</name>
    <dbReference type="NCBI Taxonomy" id="136468"/>
    <lineage>
        <taxon>Bacteria</taxon>
        <taxon>Pseudomonadati</taxon>
        <taxon>Pseudomonadota</taxon>
        <taxon>Gammaproteobacteria</taxon>
        <taxon>Vibrionales</taxon>
        <taxon>Vibrionaceae</taxon>
        <taxon>Vibrio</taxon>
    </lineage>
</organism>
<dbReference type="RefSeq" id="WP_102435032.1">
    <property type="nucleotide sequence ID" value="NZ_CAWNVI010000102.1"/>
</dbReference>
<dbReference type="Proteomes" id="UP000235406">
    <property type="component" value="Unassembled WGS sequence"/>
</dbReference>
<dbReference type="SUPFAM" id="SSF54593">
    <property type="entry name" value="Glyoxalase/Bleomycin resistance protein/Dihydroxybiphenyl dioxygenase"/>
    <property type="match status" value="1"/>
</dbReference>
<dbReference type="PANTHER" id="PTHR21366">
    <property type="entry name" value="GLYOXALASE FAMILY PROTEIN"/>
    <property type="match status" value="1"/>
</dbReference>
<dbReference type="PANTHER" id="PTHR21366:SF14">
    <property type="entry name" value="GLYOXALASE DOMAIN-CONTAINING PROTEIN 5"/>
    <property type="match status" value="1"/>
</dbReference>
<dbReference type="AlphaFoldDB" id="A0A2N7K9F4"/>
<protein>
    <submittedName>
        <fullName evidence="2">Glyoxalase</fullName>
    </submittedName>
</protein>
<dbReference type="InterPro" id="IPR029068">
    <property type="entry name" value="Glyas_Bleomycin-R_OHBP_Dase"/>
</dbReference>
<comment type="caution">
    <text evidence="2">The sequence shown here is derived from an EMBL/GenBank/DDBJ whole genome shotgun (WGS) entry which is preliminary data.</text>
</comment>